<accession>A0ABR1FKA4</accession>
<gene>
    <name evidence="13" type="ORF">SO694_00032216</name>
</gene>
<proteinExistence type="inferred from homology"/>
<keyword evidence="8" id="KW-0862">Zinc</keyword>
<dbReference type="InterPro" id="IPR036866">
    <property type="entry name" value="RibonucZ/Hydroxyglut_hydro"/>
</dbReference>
<feature type="compositionally biased region" description="Low complexity" evidence="10">
    <location>
        <begin position="228"/>
        <end position="246"/>
    </location>
</feature>
<reference evidence="13 14" key="1">
    <citation type="submission" date="2024-03" db="EMBL/GenBank/DDBJ databases">
        <title>Aureococcus anophagefferens CCMP1851 and Kratosvirus quantuckense: Draft genome of a second virus-susceptible host strain in the model system.</title>
        <authorList>
            <person name="Chase E."/>
            <person name="Truchon A.R."/>
            <person name="Schepens W."/>
            <person name="Wilhelm S.W."/>
        </authorList>
    </citation>
    <scope>NUCLEOTIDE SEQUENCE [LARGE SCALE GENOMIC DNA]</scope>
    <source>
        <strain evidence="13 14">CCMP1851</strain>
    </source>
</reference>
<sequence length="321" mass="33349">MIAKRVALLVGVAALAGAFAPPRAPARSVAPRFAAEEDYLCDESVERVLEGRARTQRCCTRRRTASRDTGVVVVDMAALSSSTCVTVTPVPALSDNYMYLLVDEQTKLAAVVDPVDARAMASAAAAAGATIAMVLTTHGHWDHAGGNAELAASRPGLAVTAGAGDAAAACTREVWDGDEIALGASTIRVLSTPCHTQGHVCFVVDGNVFTGDAMFVSGRGNFNGGSRGRCSTPSTSSSRSPTTRSSADNAEIRAGADWAKEAGSLHGGGRGTVPTTIGAERACNPFARVDAPAIAPSLPRRRRPLAHAPRRKGKDDWGRMR</sequence>
<comment type="catalytic activity">
    <reaction evidence="1">
        <text>an S-(2-hydroxyacyl)glutathione + H2O = a 2-hydroxy carboxylate + glutathione + H(+)</text>
        <dbReference type="Rhea" id="RHEA:21864"/>
        <dbReference type="ChEBI" id="CHEBI:15377"/>
        <dbReference type="ChEBI" id="CHEBI:15378"/>
        <dbReference type="ChEBI" id="CHEBI:57925"/>
        <dbReference type="ChEBI" id="CHEBI:58896"/>
        <dbReference type="ChEBI" id="CHEBI:71261"/>
        <dbReference type="EC" id="3.1.2.6"/>
    </reaction>
</comment>
<dbReference type="Proteomes" id="UP001363151">
    <property type="component" value="Unassembled WGS sequence"/>
</dbReference>
<comment type="similarity">
    <text evidence="4">Belongs to the metallo-beta-lactamase superfamily. Glyoxalase II family.</text>
</comment>
<evidence type="ECO:0000259" key="12">
    <source>
        <dbReference type="SMART" id="SM00849"/>
    </source>
</evidence>
<dbReference type="SUPFAM" id="SSF56281">
    <property type="entry name" value="Metallo-hydrolase/oxidoreductase"/>
    <property type="match status" value="1"/>
</dbReference>
<dbReference type="Pfam" id="PF00753">
    <property type="entry name" value="Lactamase_B"/>
    <property type="match status" value="1"/>
</dbReference>
<feature type="region of interest" description="Disordered" evidence="10">
    <location>
        <begin position="222"/>
        <end position="250"/>
    </location>
</feature>
<evidence type="ECO:0000256" key="8">
    <source>
        <dbReference type="ARBA" id="ARBA00022833"/>
    </source>
</evidence>
<evidence type="ECO:0000256" key="7">
    <source>
        <dbReference type="ARBA" id="ARBA00022801"/>
    </source>
</evidence>
<name>A0ABR1FKA4_AURAN</name>
<evidence type="ECO:0000313" key="14">
    <source>
        <dbReference type="Proteomes" id="UP001363151"/>
    </source>
</evidence>
<feature type="chain" id="PRO_5045915372" description="hydroxyacylglutathione hydrolase" evidence="11">
    <location>
        <begin position="19"/>
        <end position="321"/>
    </location>
</feature>
<evidence type="ECO:0000256" key="10">
    <source>
        <dbReference type="SAM" id="MobiDB-lite"/>
    </source>
</evidence>
<dbReference type="PANTHER" id="PTHR11935:SF94">
    <property type="entry name" value="TENZING NORGAY, ISOFORM C"/>
    <property type="match status" value="1"/>
</dbReference>
<dbReference type="GO" id="GO:0016787">
    <property type="term" value="F:hydrolase activity"/>
    <property type="evidence" value="ECO:0007669"/>
    <property type="project" value="UniProtKB-KW"/>
</dbReference>
<dbReference type="Gene3D" id="3.60.15.10">
    <property type="entry name" value="Ribonuclease Z/Hydroxyacylglutathione hydrolase-like"/>
    <property type="match status" value="1"/>
</dbReference>
<evidence type="ECO:0000256" key="9">
    <source>
        <dbReference type="ARBA" id="ARBA00031044"/>
    </source>
</evidence>
<dbReference type="InterPro" id="IPR035680">
    <property type="entry name" value="Clx_II_MBL"/>
</dbReference>
<keyword evidence="11" id="KW-0732">Signal</keyword>
<dbReference type="PANTHER" id="PTHR11935">
    <property type="entry name" value="BETA LACTAMASE DOMAIN"/>
    <property type="match status" value="1"/>
</dbReference>
<evidence type="ECO:0000256" key="2">
    <source>
        <dbReference type="ARBA" id="ARBA00001947"/>
    </source>
</evidence>
<comment type="cofactor">
    <cofactor evidence="2">
        <name>Zn(2+)</name>
        <dbReference type="ChEBI" id="CHEBI:29105"/>
    </cofactor>
</comment>
<organism evidence="13 14">
    <name type="scientific">Aureococcus anophagefferens</name>
    <name type="common">Harmful bloom alga</name>
    <dbReference type="NCBI Taxonomy" id="44056"/>
    <lineage>
        <taxon>Eukaryota</taxon>
        <taxon>Sar</taxon>
        <taxon>Stramenopiles</taxon>
        <taxon>Ochrophyta</taxon>
        <taxon>Pelagophyceae</taxon>
        <taxon>Pelagomonadales</taxon>
        <taxon>Pelagomonadaceae</taxon>
        <taxon>Aureococcus</taxon>
    </lineage>
</organism>
<dbReference type="EMBL" id="JBBJCI010000368">
    <property type="protein sequence ID" value="KAK7232450.1"/>
    <property type="molecule type" value="Genomic_DNA"/>
</dbReference>
<dbReference type="Pfam" id="PF16123">
    <property type="entry name" value="HAGH_C"/>
    <property type="match status" value="1"/>
</dbReference>
<evidence type="ECO:0000256" key="4">
    <source>
        <dbReference type="ARBA" id="ARBA00006759"/>
    </source>
</evidence>
<comment type="pathway">
    <text evidence="3">Secondary metabolite metabolism; methylglyoxal degradation; (R)-lactate from methylglyoxal: step 2/2.</text>
</comment>
<evidence type="ECO:0000256" key="1">
    <source>
        <dbReference type="ARBA" id="ARBA00001623"/>
    </source>
</evidence>
<keyword evidence="14" id="KW-1185">Reference proteome</keyword>
<comment type="caution">
    <text evidence="13">The sequence shown here is derived from an EMBL/GenBank/DDBJ whole genome shotgun (WGS) entry which is preliminary data.</text>
</comment>
<dbReference type="CDD" id="cd07723">
    <property type="entry name" value="hydroxyacylglutathione_hydrolase_MBL-fold"/>
    <property type="match status" value="1"/>
</dbReference>
<dbReference type="InterPro" id="IPR001279">
    <property type="entry name" value="Metallo-B-lactamas"/>
</dbReference>
<keyword evidence="7 13" id="KW-0378">Hydrolase</keyword>
<evidence type="ECO:0000256" key="11">
    <source>
        <dbReference type="SAM" id="SignalP"/>
    </source>
</evidence>
<feature type="signal peptide" evidence="11">
    <location>
        <begin position="1"/>
        <end position="18"/>
    </location>
</feature>
<keyword evidence="6" id="KW-0479">Metal-binding</keyword>
<feature type="domain" description="Metallo-beta-lactamase" evidence="12">
    <location>
        <begin position="95"/>
        <end position="256"/>
    </location>
</feature>
<dbReference type="SMART" id="SM00849">
    <property type="entry name" value="Lactamase_B"/>
    <property type="match status" value="1"/>
</dbReference>
<evidence type="ECO:0000256" key="5">
    <source>
        <dbReference type="ARBA" id="ARBA00011917"/>
    </source>
</evidence>
<evidence type="ECO:0000256" key="6">
    <source>
        <dbReference type="ARBA" id="ARBA00022723"/>
    </source>
</evidence>
<evidence type="ECO:0000313" key="13">
    <source>
        <dbReference type="EMBL" id="KAK7232450.1"/>
    </source>
</evidence>
<feature type="region of interest" description="Disordered" evidence="10">
    <location>
        <begin position="290"/>
        <end position="321"/>
    </location>
</feature>
<feature type="compositionally biased region" description="Basic residues" evidence="10">
    <location>
        <begin position="299"/>
        <end position="312"/>
    </location>
</feature>
<protein>
    <recommendedName>
        <fullName evidence="5">hydroxyacylglutathione hydrolase</fullName>
        <ecNumber evidence="5">3.1.2.6</ecNumber>
    </recommendedName>
    <alternativeName>
        <fullName evidence="9">Glyoxalase II</fullName>
    </alternativeName>
</protein>
<evidence type="ECO:0000256" key="3">
    <source>
        <dbReference type="ARBA" id="ARBA00004963"/>
    </source>
</evidence>
<dbReference type="EC" id="3.1.2.6" evidence="5"/>
<dbReference type="InterPro" id="IPR032282">
    <property type="entry name" value="HAGH_C"/>
</dbReference>